<proteinExistence type="predicted"/>
<keyword evidence="2" id="KW-1185">Reference proteome</keyword>
<sequence>MEWPRIPQAWGWTGRRTGHQGERAQLASTGLYSVPSPARLGPTSSSIDRLADCSKEADAARQRISGHCIPCCGAGLRPPKVPDVFTASFNLVLGSFEASAAADVQDTPCMPTSNASDLPLAASRGRLEVMHLAVLVPEIPGANGAIGRSRPTPSGFACAPAQQAGICFVTLASQSADSRRWRMAHWPFLLPRALPSSPHLSPLALWRPEALAQWNGDSLGPSPPLSIGAISAVMLRCRPAAGTVPSTAAVPLLVAATRPCASVCWPLSLALLAPDCHRHLSGTGYVVFPALLASQYYPDVAETLP</sequence>
<dbReference type="GeneID" id="29986426"/>
<accession>A0A2P4ZYD3</accession>
<evidence type="ECO:0000313" key="1">
    <source>
        <dbReference type="EMBL" id="PON29319.1"/>
    </source>
</evidence>
<name>A0A2P4ZYD3_9HYPO</name>
<dbReference type="RefSeq" id="XP_018660374.1">
    <property type="nucleotide sequence ID" value="XM_018806343.1"/>
</dbReference>
<protein>
    <submittedName>
        <fullName evidence="1">Uncharacterized protein</fullName>
    </submittedName>
</protein>
<dbReference type="EMBL" id="JPDN02000004">
    <property type="protein sequence ID" value="PON29319.1"/>
    <property type="molecule type" value="Genomic_DNA"/>
</dbReference>
<dbReference type="AlphaFoldDB" id="A0A2P4ZYD3"/>
<comment type="caution">
    <text evidence="1">The sequence shown here is derived from an EMBL/GenBank/DDBJ whole genome shotgun (WGS) entry which is preliminary data.</text>
</comment>
<organism evidence="1 2">
    <name type="scientific">Trichoderma gamsii</name>
    <dbReference type="NCBI Taxonomy" id="398673"/>
    <lineage>
        <taxon>Eukaryota</taxon>
        <taxon>Fungi</taxon>
        <taxon>Dikarya</taxon>
        <taxon>Ascomycota</taxon>
        <taxon>Pezizomycotina</taxon>
        <taxon>Sordariomycetes</taxon>
        <taxon>Hypocreomycetidae</taxon>
        <taxon>Hypocreales</taxon>
        <taxon>Hypocreaceae</taxon>
        <taxon>Trichoderma</taxon>
    </lineage>
</organism>
<gene>
    <name evidence="1" type="ORF">TGAM01_v201568</name>
</gene>
<evidence type="ECO:0000313" key="2">
    <source>
        <dbReference type="Proteomes" id="UP000054821"/>
    </source>
</evidence>
<dbReference type="Proteomes" id="UP000054821">
    <property type="component" value="Unassembled WGS sequence"/>
</dbReference>
<reference evidence="1 2" key="1">
    <citation type="journal article" date="2016" name="Genome Announc.">
        <title>Draft Whole-Genome Sequence of Trichoderma gamsii T6085, a Promising Biocontrol Agent of Fusarium Head Blight on Wheat.</title>
        <authorList>
            <person name="Baroncelli R."/>
            <person name="Zapparata A."/>
            <person name="Piaggeschi G."/>
            <person name="Sarrocco S."/>
            <person name="Vannacci G."/>
        </authorList>
    </citation>
    <scope>NUCLEOTIDE SEQUENCE [LARGE SCALE GENOMIC DNA]</scope>
    <source>
        <strain evidence="1 2">T6085</strain>
    </source>
</reference>